<dbReference type="NCBIfam" id="TIGR01342">
    <property type="entry name" value="acon_putative"/>
    <property type="match status" value="1"/>
</dbReference>
<sequence length="656" mass="71920">MDRLNVVQKLIKSHLVKGEMIAGSEIGLKIDQALIQDATGTLVQLELEAMGLKKAMTEVAVQYIDHNLLQTDFKNADDHLFLQSAAAKFGMWFSRPGNGVSHPVHQQHFGKPGKTLIGSDSHTPAAGALGMLALGSGGLDVAFAIAGEPLYINMPKVLGVKLTGMLSDWVSAKDVVLEMLRRYDVNGCRGMIIEYHGEGLNMLSTMDRHVIANMGTEMGATSTVFPSDEETRRYLKIQGREKDWVELKADNECSYDFEDEIDLAKVEPLIACPSSPGNVIPVKEVEGKEVHQCVIGSSANPGLRDFWVVAEIVKGRKVHDRVSLDVNPSSRQMLENLTSMGSFKSLVHAGARLHQTGCMGCIGMGQAPATNTISLRTMPRNFPGRSGTLDDQVYLCSPETAAASALAGVITDPRNLGKLYGLNYPKFQQPETEIINTDLLLAPSEEGSKVNLRKGPNIKELPYLEPLRNKYQVPVVLKVADNISTDEILRAGAEVLPLRSNIPEISKWTYFILDEKYYDRALEAKNKNGGHITIAGENYAQGSSREHAALAPRYLGQVAVVAKSYARIGWQNLANFGILPLEFDNPEDYDKINQGDDLVLENLHESLKRNLTIVLKNKTSGTDIKVKHNLSERQADIVIQGGVINHFNICNGGKIC</sequence>
<dbReference type="Gene3D" id="3.30.499.10">
    <property type="entry name" value="Aconitase, domain 3"/>
    <property type="match status" value="2"/>
</dbReference>
<dbReference type="Pfam" id="PF00330">
    <property type="entry name" value="Aconitase"/>
    <property type="match status" value="1"/>
</dbReference>
<dbReference type="InterPro" id="IPR001030">
    <property type="entry name" value="Acoase/IPM_deHydtase_lsu_aba"/>
</dbReference>
<evidence type="ECO:0000259" key="4">
    <source>
        <dbReference type="Pfam" id="PF00330"/>
    </source>
</evidence>
<keyword evidence="1" id="KW-0479">Metal-binding</keyword>
<keyword evidence="3" id="KW-0411">Iron-sulfur</keyword>
<dbReference type="Proteomes" id="UP000241912">
    <property type="component" value="Unassembled WGS sequence"/>
</dbReference>
<reference evidence="6 7" key="1">
    <citation type="submission" date="2018-03" db="EMBL/GenBank/DDBJ databases">
        <title>Draft genome of Nitrosomonas supralitoralis APG5.</title>
        <authorList>
            <person name="Urakawa H."/>
            <person name="Lopez J.V."/>
        </authorList>
    </citation>
    <scope>NUCLEOTIDE SEQUENCE [LARGE SCALE GENOMIC DNA]</scope>
    <source>
        <strain evidence="6 7">APG5</strain>
    </source>
</reference>
<organism evidence="6 7">
    <name type="scientific">Nitrosomonas supralitoralis</name>
    <dbReference type="NCBI Taxonomy" id="2116706"/>
    <lineage>
        <taxon>Bacteria</taxon>
        <taxon>Pseudomonadati</taxon>
        <taxon>Pseudomonadota</taxon>
        <taxon>Betaproteobacteria</taxon>
        <taxon>Nitrosomonadales</taxon>
        <taxon>Nitrosomonadaceae</taxon>
        <taxon>Nitrosomonas</taxon>
    </lineage>
</organism>
<evidence type="ECO:0000313" key="7">
    <source>
        <dbReference type="Proteomes" id="UP000241912"/>
    </source>
</evidence>
<name>A0A2P7NSS7_9PROT</name>
<feature type="domain" description="Aconitase A/isopropylmalate dehydratase small subunit swivel" evidence="5">
    <location>
        <begin position="516"/>
        <end position="585"/>
    </location>
</feature>
<dbReference type="Gene3D" id="3.20.19.10">
    <property type="entry name" value="Aconitase, domain 4"/>
    <property type="match status" value="1"/>
</dbReference>
<keyword evidence="7" id="KW-1185">Reference proteome</keyword>
<dbReference type="GO" id="GO:0005829">
    <property type="term" value="C:cytosol"/>
    <property type="evidence" value="ECO:0007669"/>
    <property type="project" value="TreeGrafter"/>
</dbReference>
<protein>
    <submittedName>
        <fullName evidence="6">Aconitate hydratase</fullName>
    </submittedName>
</protein>
<dbReference type="InterPro" id="IPR015928">
    <property type="entry name" value="Aconitase/3IPM_dehydase_swvl"/>
</dbReference>
<comment type="caution">
    <text evidence="6">The sequence shown here is derived from an EMBL/GenBank/DDBJ whole genome shotgun (WGS) entry which is preliminary data.</text>
</comment>
<feature type="domain" description="Aconitase/3-isopropylmalate dehydratase large subunit alpha/beta/alpha" evidence="4">
    <location>
        <begin position="9"/>
        <end position="408"/>
    </location>
</feature>
<keyword evidence="2" id="KW-0408">Iron</keyword>
<dbReference type="AlphaFoldDB" id="A0A2P7NSS7"/>
<dbReference type="PANTHER" id="PTHR43160">
    <property type="entry name" value="ACONITATE HYDRATASE B"/>
    <property type="match status" value="1"/>
</dbReference>
<evidence type="ECO:0000313" key="6">
    <source>
        <dbReference type="EMBL" id="PSJ16522.1"/>
    </source>
</evidence>
<dbReference type="SUPFAM" id="SSF53732">
    <property type="entry name" value="Aconitase iron-sulfur domain"/>
    <property type="match status" value="1"/>
</dbReference>
<dbReference type="GO" id="GO:0006099">
    <property type="term" value="P:tricarboxylic acid cycle"/>
    <property type="evidence" value="ECO:0007669"/>
    <property type="project" value="TreeGrafter"/>
</dbReference>
<dbReference type="InterPro" id="IPR050926">
    <property type="entry name" value="Aconitase/IPM_isomerase"/>
</dbReference>
<dbReference type="GO" id="GO:0046872">
    <property type="term" value="F:metal ion binding"/>
    <property type="evidence" value="ECO:0007669"/>
    <property type="project" value="UniProtKB-KW"/>
</dbReference>
<accession>A0A2P7NSS7</accession>
<dbReference type="GO" id="GO:0003994">
    <property type="term" value="F:aconitate hydratase activity"/>
    <property type="evidence" value="ECO:0007669"/>
    <property type="project" value="TreeGrafter"/>
</dbReference>
<dbReference type="OrthoDB" id="9802769at2"/>
<evidence type="ECO:0000259" key="5">
    <source>
        <dbReference type="Pfam" id="PF00694"/>
    </source>
</evidence>
<evidence type="ECO:0000256" key="3">
    <source>
        <dbReference type="ARBA" id="ARBA00023014"/>
    </source>
</evidence>
<evidence type="ECO:0000256" key="1">
    <source>
        <dbReference type="ARBA" id="ARBA00022723"/>
    </source>
</evidence>
<dbReference type="InterPro" id="IPR015931">
    <property type="entry name" value="Acnase/IPM_dHydase_lsu_aba_1/3"/>
</dbReference>
<proteinExistence type="predicted"/>
<dbReference type="NCBIfam" id="NF005558">
    <property type="entry name" value="PRK07229.1"/>
    <property type="match status" value="1"/>
</dbReference>
<gene>
    <name evidence="6" type="ORF">C7H79_12925</name>
</gene>
<dbReference type="GO" id="GO:0051539">
    <property type="term" value="F:4 iron, 4 sulfur cluster binding"/>
    <property type="evidence" value="ECO:0007669"/>
    <property type="project" value="TreeGrafter"/>
</dbReference>
<dbReference type="SUPFAM" id="SSF52016">
    <property type="entry name" value="LeuD/IlvD-like"/>
    <property type="match status" value="1"/>
</dbReference>
<dbReference type="RefSeq" id="WP_106707673.1">
    <property type="nucleotide sequence ID" value="NZ_PXXU01000046.1"/>
</dbReference>
<dbReference type="InterPro" id="IPR000573">
    <property type="entry name" value="AconitaseA/IPMdHydase_ssu_swvl"/>
</dbReference>
<dbReference type="PANTHER" id="PTHR43160:SF3">
    <property type="entry name" value="ACONITATE HYDRATASE, MITOCHONDRIAL"/>
    <property type="match status" value="1"/>
</dbReference>
<evidence type="ECO:0000256" key="2">
    <source>
        <dbReference type="ARBA" id="ARBA00023004"/>
    </source>
</evidence>
<dbReference type="EMBL" id="PXXU01000046">
    <property type="protein sequence ID" value="PSJ16522.1"/>
    <property type="molecule type" value="Genomic_DNA"/>
</dbReference>
<dbReference type="InterPro" id="IPR036008">
    <property type="entry name" value="Aconitase_4Fe-4S_dom"/>
</dbReference>
<dbReference type="InterPro" id="IPR006250">
    <property type="entry name" value="Aconitase_put"/>
</dbReference>
<dbReference type="Pfam" id="PF00694">
    <property type="entry name" value="Aconitase_C"/>
    <property type="match status" value="1"/>
</dbReference>
<dbReference type="PRINTS" id="PR00415">
    <property type="entry name" value="ACONITASE"/>
</dbReference>